<dbReference type="Pfam" id="PF01872">
    <property type="entry name" value="RibD_C"/>
    <property type="match status" value="1"/>
</dbReference>
<dbReference type="Proteomes" id="UP000253094">
    <property type="component" value="Unassembled WGS sequence"/>
</dbReference>
<dbReference type="Gene3D" id="3.40.430.10">
    <property type="entry name" value="Dihydrofolate Reductase, subunit A"/>
    <property type="match status" value="1"/>
</dbReference>
<protein>
    <submittedName>
        <fullName evidence="2">Dihydrofolate reductase</fullName>
    </submittedName>
</protein>
<evidence type="ECO:0000259" key="1">
    <source>
        <dbReference type="Pfam" id="PF01872"/>
    </source>
</evidence>
<dbReference type="InterPro" id="IPR050765">
    <property type="entry name" value="Riboflavin_Biosynth_HTPR"/>
</dbReference>
<feature type="domain" description="Bacterial bifunctional deaminase-reductase C-terminal" evidence="1">
    <location>
        <begin position="3"/>
        <end position="178"/>
    </location>
</feature>
<sequence length="189" mass="20698">MSRKIIAVVYASLDGVIDNPEWSMPYFNEQAGQRARATLFASDTLLLGKGTYEGFAQAWPTMAEQEGLDGFAHRMNTLPKYVVSTTIDKTEWGPVTVIRDDVIKQITELKNKPGDNILIYGVGRLAHTLLEHGLLDELEIWIHPVLVGITAPGAQIVREGSKALLELAEATTFDSGIAVLSYRPATTAD</sequence>
<dbReference type="GO" id="GO:0008703">
    <property type="term" value="F:5-amino-6-(5-phosphoribosylamino)uracil reductase activity"/>
    <property type="evidence" value="ECO:0007669"/>
    <property type="project" value="InterPro"/>
</dbReference>
<dbReference type="EMBL" id="QOIL01000025">
    <property type="protein sequence ID" value="RCG23958.1"/>
    <property type="molecule type" value="Genomic_DNA"/>
</dbReference>
<reference evidence="2 3" key="1">
    <citation type="submission" date="2018-06" db="EMBL/GenBank/DDBJ databases">
        <title>Sphaerisporangium craniellae sp. nov., isolated from a marine sponge in the South China Sea.</title>
        <authorList>
            <person name="Li L."/>
        </authorList>
    </citation>
    <scope>NUCLEOTIDE SEQUENCE [LARGE SCALE GENOMIC DNA]</scope>
    <source>
        <strain evidence="2 3">CCTCC AA 208026</strain>
    </source>
</reference>
<evidence type="ECO:0000313" key="3">
    <source>
        <dbReference type="Proteomes" id="UP000253094"/>
    </source>
</evidence>
<dbReference type="PANTHER" id="PTHR38011:SF11">
    <property type="entry name" value="2,5-DIAMINO-6-RIBOSYLAMINO-4(3H)-PYRIMIDINONE 5'-PHOSPHATE REDUCTASE"/>
    <property type="match status" value="1"/>
</dbReference>
<name>A0A367F0Q9_9ACTN</name>
<gene>
    <name evidence="2" type="ORF">DQ384_33355</name>
</gene>
<dbReference type="InterPro" id="IPR024072">
    <property type="entry name" value="DHFR-like_dom_sf"/>
</dbReference>
<dbReference type="GO" id="GO:0009231">
    <property type="term" value="P:riboflavin biosynthetic process"/>
    <property type="evidence" value="ECO:0007669"/>
    <property type="project" value="InterPro"/>
</dbReference>
<dbReference type="RefSeq" id="WP_114032867.1">
    <property type="nucleotide sequence ID" value="NZ_QOIL01000025.1"/>
</dbReference>
<dbReference type="AlphaFoldDB" id="A0A367F0Q9"/>
<evidence type="ECO:0000313" key="2">
    <source>
        <dbReference type="EMBL" id="RCG23958.1"/>
    </source>
</evidence>
<comment type="caution">
    <text evidence="2">The sequence shown here is derived from an EMBL/GenBank/DDBJ whole genome shotgun (WGS) entry which is preliminary data.</text>
</comment>
<proteinExistence type="predicted"/>
<dbReference type="SUPFAM" id="SSF53597">
    <property type="entry name" value="Dihydrofolate reductase-like"/>
    <property type="match status" value="1"/>
</dbReference>
<organism evidence="2 3">
    <name type="scientific">Sphaerisporangium album</name>
    <dbReference type="NCBI Taxonomy" id="509200"/>
    <lineage>
        <taxon>Bacteria</taxon>
        <taxon>Bacillati</taxon>
        <taxon>Actinomycetota</taxon>
        <taxon>Actinomycetes</taxon>
        <taxon>Streptosporangiales</taxon>
        <taxon>Streptosporangiaceae</taxon>
        <taxon>Sphaerisporangium</taxon>
    </lineage>
</organism>
<keyword evidence="3" id="KW-1185">Reference proteome</keyword>
<dbReference type="PANTHER" id="PTHR38011">
    <property type="entry name" value="DIHYDROFOLATE REDUCTASE FAMILY PROTEIN (AFU_ORTHOLOGUE AFUA_8G06820)"/>
    <property type="match status" value="1"/>
</dbReference>
<dbReference type="InterPro" id="IPR002734">
    <property type="entry name" value="RibDG_C"/>
</dbReference>
<accession>A0A367F0Q9</accession>
<dbReference type="OrthoDB" id="7949219at2"/>